<dbReference type="GO" id="GO:0006357">
    <property type="term" value="P:regulation of transcription by RNA polymerase II"/>
    <property type="evidence" value="ECO:0007669"/>
    <property type="project" value="TreeGrafter"/>
</dbReference>
<keyword evidence="2" id="KW-0479">Metal-binding</keyword>
<accession>A0AAW1MJ21</accession>
<dbReference type="PROSITE" id="PS50097">
    <property type="entry name" value="BTB"/>
    <property type="match status" value="1"/>
</dbReference>
<dbReference type="SUPFAM" id="SSF54695">
    <property type="entry name" value="POZ domain"/>
    <property type="match status" value="1"/>
</dbReference>
<dbReference type="GO" id="GO:0005634">
    <property type="term" value="C:nucleus"/>
    <property type="evidence" value="ECO:0007669"/>
    <property type="project" value="UniProtKB-SubCell"/>
</dbReference>
<protein>
    <submittedName>
        <fullName evidence="8">FLYWCH zinc finger domain</fullName>
    </submittedName>
</protein>
<dbReference type="SMART" id="SM00225">
    <property type="entry name" value="BTB"/>
    <property type="match status" value="1"/>
</dbReference>
<dbReference type="InterPro" id="IPR007588">
    <property type="entry name" value="Znf_FLYWCH"/>
</dbReference>
<dbReference type="GO" id="GO:0008270">
    <property type="term" value="F:zinc ion binding"/>
    <property type="evidence" value="ECO:0007669"/>
    <property type="project" value="UniProtKB-KW"/>
</dbReference>
<dbReference type="Pfam" id="PF00651">
    <property type="entry name" value="BTB"/>
    <property type="match status" value="1"/>
</dbReference>
<dbReference type="AlphaFoldDB" id="A0AAW1MJ21"/>
<feature type="region of interest" description="Disordered" evidence="6">
    <location>
        <begin position="119"/>
        <end position="181"/>
    </location>
</feature>
<dbReference type="PANTHER" id="PTHR23110:SF99">
    <property type="entry name" value="BROAD-COMPLEX CORE PROTEIN ISOFORM 6"/>
    <property type="match status" value="1"/>
</dbReference>
<keyword evidence="9" id="KW-1185">Reference proteome</keyword>
<name>A0AAW1MJ21_POPJA</name>
<keyword evidence="5" id="KW-0539">Nucleus</keyword>
<comment type="subcellular location">
    <subcellularLocation>
        <location evidence="1">Nucleus</location>
    </subcellularLocation>
</comment>
<evidence type="ECO:0000256" key="1">
    <source>
        <dbReference type="ARBA" id="ARBA00004123"/>
    </source>
</evidence>
<dbReference type="InterPro" id="IPR011333">
    <property type="entry name" value="SKP1/BTB/POZ_sf"/>
</dbReference>
<dbReference type="Gene3D" id="2.20.25.240">
    <property type="match status" value="4"/>
</dbReference>
<reference evidence="8 9" key="1">
    <citation type="journal article" date="2024" name="BMC Genomics">
        <title>De novo assembly and annotation of Popillia japonica's genome with initial clues to its potential as an invasive pest.</title>
        <authorList>
            <person name="Cucini C."/>
            <person name="Boschi S."/>
            <person name="Funari R."/>
            <person name="Cardaioli E."/>
            <person name="Iannotti N."/>
            <person name="Marturano G."/>
            <person name="Paoli F."/>
            <person name="Bruttini M."/>
            <person name="Carapelli A."/>
            <person name="Frati F."/>
            <person name="Nardi F."/>
        </authorList>
    </citation>
    <scope>NUCLEOTIDE SEQUENCE [LARGE SCALE GENOMIC DNA]</scope>
    <source>
        <strain evidence="8">DMR45628</strain>
    </source>
</reference>
<proteinExistence type="predicted"/>
<dbReference type="InterPro" id="IPR051095">
    <property type="entry name" value="Dros_DevTransReg"/>
</dbReference>
<dbReference type="Proteomes" id="UP001458880">
    <property type="component" value="Unassembled WGS sequence"/>
</dbReference>
<evidence type="ECO:0000256" key="2">
    <source>
        <dbReference type="ARBA" id="ARBA00022723"/>
    </source>
</evidence>
<feature type="compositionally biased region" description="Acidic residues" evidence="6">
    <location>
        <begin position="209"/>
        <end position="227"/>
    </location>
</feature>
<dbReference type="Gene3D" id="3.30.710.10">
    <property type="entry name" value="Potassium Channel Kv1.1, Chain A"/>
    <property type="match status" value="1"/>
</dbReference>
<gene>
    <name evidence="8" type="ORF">QE152_g5310</name>
</gene>
<evidence type="ECO:0000256" key="4">
    <source>
        <dbReference type="ARBA" id="ARBA00022833"/>
    </source>
</evidence>
<feature type="compositionally biased region" description="Low complexity" evidence="6">
    <location>
        <begin position="169"/>
        <end position="181"/>
    </location>
</feature>
<dbReference type="EMBL" id="JASPKY010000031">
    <property type="protein sequence ID" value="KAK9747390.1"/>
    <property type="molecule type" value="Genomic_DNA"/>
</dbReference>
<feature type="region of interest" description="Disordered" evidence="6">
    <location>
        <begin position="209"/>
        <end position="255"/>
    </location>
</feature>
<evidence type="ECO:0000259" key="7">
    <source>
        <dbReference type="PROSITE" id="PS50097"/>
    </source>
</evidence>
<dbReference type="InterPro" id="IPR000210">
    <property type="entry name" value="BTB/POZ_dom"/>
</dbReference>
<evidence type="ECO:0000313" key="8">
    <source>
        <dbReference type="EMBL" id="KAK9747390.1"/>
    </source>
</evidence>
<keyword evidence="4" id="KW-0862">Zinc</keyword>
<evidence type="ECO:0000313" key="9">
    <source>
        <dbReference type="Proteomes" id="UP001458880"/>
    </source>
</evidence>
<dbReference type="PANTHER" id="PTHR23110">
    <property type="entry name" value="BTB DOMAIN TRANSCRIPTION FACTOR"/>
    <property type="match status" value="1"/>
</dbReference>
<keyword evidence="3" id="KW-0863">Zinc-finger</keyword>
<organism evidence="8 9">
    <name type="scientific">Popillia japonica</name>
    <name type="common">Japanese beetle</name>
    <dbReference type="NCBI Taxonomy" id="7064"/>
    <lineage>
        <taxon>Eukaryota</taxon>
        <taxon>Metazoa</taxon>
        <taxon>Ecdysozoa</taxon>
        <taxon>Arthropoda</taxon>
        <taxon>Hexapoda</taxon>
        <taxon>Insecta</taxon>
        <taxon>Pterygota</taxon>
        <taxon>Neoptera</taxon>
        <taxon>Endopterygota</taxon>
        <taxon>Coleoptera</taxon>
        <taxon>Polyphaga</taxon>
        <taxon>Scarabaeiformia</taxon>
        <taxon>Scarabaeidae</taxon>
        <taxon>Rutelinae</taxon>
        <taxon>Popillia</taxon>
    </lineage>
</organism>
<dbReference type="Pfam" id="PF04500">
    <property type="entry name" value="FLYWCH"/>
    <property type="match status" value="3"/>
</dbReference>
<sequence length="870" mass="99076">MAGEQFSLCWDNFHKNMSSGMNSLLETGDLVDVTLALEGKYLRAHKMVLSVCSPYFRELFQMNPCEVQVNQEQLTTFIKTAEALQIKGLTSDGNNEAVEIIDDQPEEIITTKVVPPAHVTHEHEIITKPTQKTKKSLSSTTSSYPPVKRQKPSSPTRDKPAIVTVKADTAPSSSTTEQPTSEQLLQFKMEPYEADQSDATQVETYDENQDDAFGEDGMDEGAVDDPDYSTMLKGEDEPQASTSGDALGEGQDMTALKSDIRRKRVTTRMRLVIDGFVYHNNIIAGSPPLRYLGCSELRRSGCRGRATLPVNGDSTQLKLTHPHNHPPDLNAEEKVTFMKELRRLVKQMGKCTLKHVYETVAERNRKSRKKKFLTSIILLIDPEECPQGKGALQHEPQRLAVKVNDVLKVKRRRCVVCVKRRLRKDTSYFCPECPGQPALCTGERKKKSRKTAKMAMSKKLRKYHRIVYNGFFYNISTTRSSNRRYYRCANKKSSGCLATAVLAKNASIDTLTILRPHNHPLDKAMEMKYNFEMELTKAVKNSTAPIKNLYDTLAEIHPEAAKLVPYDQNLYNRLKRRRSSPYNDQNLRSTQRNNNYNPLFSLQSFAECFTIATTTSTAAKPKKRSPASQKVIHKGFVYHLRLQHNGKTRYFRCAKERYTGCTATAKIDGNATSEHLKVIRPHNHPPDGTIEVKVIFETQLRKAVQNMTNMDNRSIYNLIATIYPESAELFPFETITKRPRKKKAEPERIILNGFLYHTSVVRHNPAVRYLVCSKYISAGCRGRAILPINADHSSLRITQPHNHPPDNTVAEKYDFLKRLKLAVQRLPNVQLKMVFDEVVQYHPKISGEYTYESLRSSLRRWRKEAEHTSE</sequence>
<evidence type="ECO:0000256" key="5">
    <source>
        <dbReference type="ARBA" id="ARBA00023242"/>
    </source>
</evidence>
<evidence type="ECO:0000256" key="6">
    <source>
        <dbReference type="SAM" id="MobiDB-lite"/>
    </source>
</evidence>
<evidence type="ECO:0000256" key="3">
    <source>
        <dbReference type="ARBA" id="ARBA00022771"/>
    </source>
</evidence>
<comment type="caution">
    <text evidence="8">The sequence shown here is derived from an EMBL/GenBank/DDBJ whole genome shotgun (WGS) entry which is preliminary data.</text>
</comment>
<feature type="domain" description="BTB" evidence="7">
    <location>
        <begin position="31"/>
        <end position="61"/>
    </location>
</feature>